<evidence type="ECO:0000256" key="16">
    <source>
        <dbReference type="SAM" id="MobiDB-lite"/>
    </source>
</evidence>
<keyword evidence="20" id="KW-1185">Reference proteome</keyword>
<feature type="domain" description="CFEM" evidence="18">
    <location>
        <begin position="1"/>
        <end position="112"/>
    </location>
</feature>
<evidence type="ECO:0000256" key="1">
    <source>
        <dbReference type="ARBA" id="ARBA00004609"/>
    </source>
</evidence>
<dbReference type="Pfam" id="PF05730">
    <property type="entry name" value="CFEM"/>
    <property type="match status" value="1"/>
</dbReference>
<keyword evidence="14" id="KW-0449">Lipoprotein</keyword>
<dbReference type="Proteomes" id="UP001492380">
    <property type="component" value="Unassembled WGS sequence"/>
</dbReference>
<feature type="binding site" description="axial binding residue" evidence="15">
    <location>
        <position position="46"/>
    </location>
    <ligand>
        <name>heme</name>
        <dbReference type="ChEBI" id="CHEBI:30413"/>
    </ligand>
    <ligandPart>
        <name>Fe</name>
        <dbReference type="ChEBI" id="CHEBI:18248"/>
    </ligandPart>
</feature>
<keyword evidence="5" id="KW-0964">Secreted</keyword>
<evidence type="ECO:0000259" key="18">
    <source>
        <dbReference type="PROSITE" id="PS52012"/>
    </source>
</evidence>
<evidence type="ECO:0000256" key="7">
    <source>
        <dbReference type="ARBA" id="ARBA00022622"/>
    </source>
</evidence>
<evidence type="ECO:0000256" key="13">
    <source>
        <dbReference type="ARBA" id="ARBA00023180"/>
    </source>
</evidence>
<feature type="signal peptide" evidence="17">
    <location>
        <begin position="1"/>
        <end position="16"/>
    </location>
</feature>
<organism evidence="19 20">
    <name type="scientific">Phyllosticta capitalensis</name>
    <dbReference type="NCBI Taxonomy" id="121624"/>
    <lineage>
        <taxon>Eukaryota</taxon>
        <taxon>Fungi</taxon>
        <taxon>Dikarya</taxon>
        <taxon>Ascomycota</taxon>
        <taxon>Pezizomycotina</taxon>
        <taxon>Dothideomycetes</taxon>
        <taxon>Dothideomycetes incertae sedis</taxon>
        <taxon>Botryosphaeriales</taxon>
        <taxon>Phyllostictaceae</taxon>
        <taxon>Phyllosticta</taxon>
    </lineage>
</organism>
<sequence>MKSLSILVAGAAVAVAQFGDLPSCGQVCMTNMNNIAVNEFNCTQGDILCYCEKINYGYGVRDCANEACASPADAAAVIAYGTNYCGGAVSSAAPSTPSAPGYSVLSSAAGTGPAPSGTGPSTTGPAGNETGTGGVGTPISTVSGTATITSGSQVITTTGAISTIFSTPTGSFISSVVSSINSSLSSEISGAMSTASATGSAIESSLTGSASASGTSTSSEAAAPIATAAPLLGAGAMALFLAAL</sequence>
<evidence type="ECO:0000256" key="5">
    <source>
        <dbReference type="ARBA" id="ARBA00022525"/>
    </source>
</evidence>
<evidence type="ECO:0000256" key="12">
    <source>
        <dbReference type="ARBA" id="ARBA00023157"/>
    </source>
</evidence>
<comment type="similarity">
    <text evidence="3">Belongs to the RBT5 family.</text>
</comment>
<evidence type="ECO:0000256" key="11">
    <source>
        <dbReference type="ARBA" id="ARBA00023136"/>
    </source>
</evidence>
<evidence type="ECO:0000256" key="6">
    <source>
        <dbReference type="ARBA" id="ARBA00022617"/>
    </source>
</evidence>
<gene>
    <name evidence="19" type="ORF">HDK90DRAFT_474384</name>
</gene>
<evidence type="ECO:0000313" key="20">
    <source>
        <dbReference type="Proteomes" id="UP001492380"/>
    </source>
</evidence>
<protein>
    <recommendedName>
        <fullName evidence="18">CFEM domain-containing protein</fullName>
    </recommendedName>
</protein>
<reference evidence="19 20" key="1">
    <citation type="submission" date="2024-04" db="EMBL/GenBank/DDBJ databases">
        <title>Phyllosticta paracitricarpa is synonymous to the EU quarantine fungus P. citricarpa based on phylogenomic analyses.</title>
        <authorList>
            <consortium name="Lawrence Berkeley National Laboratory"/>
            <person name="Van Ingen-Buijs V.A."/>
            <person name="Van Westerhoven A.C."/>
            <person name="Haridas S."/>
            <person name="Skiadas P."/>
            <person name="Martin F."/>
            <person name="Groenewald J.Z."/>
            <person name="Crous P.W."/>
            <person name="Seidl M.F."/>
        </authorList>
    </citation>
    <scope>NUCLEOTIDE SEQUENCE [LARGE SCALE GENOMIC DNA]</scope>
    <source>
        <strain evidence="19 20">CBS 123374</strain>
    </source>
</reference>
<evidence type="ECO:0000256" key="4">
    <source>
        <dbReference type="ARBA" id="ARBA00022475"/>
    </source>
</evidence>
<keyword evidence="8 15" id="KW-0479">Metal-binding</keyword>
<dbReference type="InterPro" id="IPR008427">
    <property type="entry name" value="Extracellular_membr_CFEM_dom"/>
</dbReference>
<keyword evidence="13" id="KW-0325">Glycoprotein</keyword>
<dbReference type="InterPro" id="IPR051735">
    <property type="entry name" value="CFEM_domain"/>
</dbReference>
<evidence type="ECO:0000256" key="10">
    <source>
        <dbReference type="ARBA" id="ARBA00023004"/>
    </source>
</evidence>
<feature type="disulfide bond" evidence="15">
    <location>
        <begin position="42"/>
        <end position="49"/>
    </location>
</feature>
<evidence type="ECO:0000256" key="14">
    <source>
        <dbReference type="ARBA" id="ARBA00023288"/>
    </source>
</evidence>
<evidence type="ECO:0000256" key="9">
    <source>
        <dbReference type="ARBA" id="ARBA00022729"/>
    </source>
</evidence>
<name>A0ABR1Z4U2_9PEZI</name>
<evidence type="ECO:0000256" key="15">
    <source>
        <dbReference type="PROSITE-ProRule" id="PRU01356"/>
    </source>
</evidence>
<dbReference type="PANTHER" id="PTHR37928">
    <property type="entry name" value="CFEM DOMAIN PROTEIN (AFU_ORTHOLOGUE AFUA_6G14090)"/>
    <property type="match status" value="1"/>
</dbReference>
<keyword evidence="4" id="KW-1003">Cell membrane</keyword>
<keyword evidence="6 15" id="KW-0349">Heme</keyword>
<dbReference type="PROSITE" id="PS52012">
    <property type="entry name" value="CFEM"/>
    <property type="match status" value="1"/>
</dbReference>
<accession>A0ABR1Z4U2</accession>
<dbReference type="PANTHER" id="PTHR37928:SF1">
    <property type="entry name" value="CFEM DOMAIN PROTEIN (AFU_ORTHOLOGUE AFUA_6G14090)"/>
    <property type="match status" value="1"/>
</dbReference>
<comment type="caution">
    <text evidence="19">The sequence shown here is derived from an EMBL/GenBank/DDBJ whole genome shotgun (WGS) entry which is preliminary data.</text>
</comment>
<comment type="caution">
    <text evidence="15">Lacks conserved residue(s) required for the propagation of feature annotation.</text>
</comment>
<keyword evidence="9 17" id="KW-0732">Signal</keyword>
<evidence type="ECO:0000256" key="17">
    <source>
        <dbReference type="SAM" id="SignalP"/>
    </source>
</evidence>
<dbReference type="EMBL" id="JBBWRZ010000001">
    <property type="protein sequence ID" value="KAK8247427.1"/>
    <property type="molecule type" value="Genomic_DNA"/>
</dbReference>
<feature type="chain" id="PRO_5046616840" description="CFEM domain-containing protein" evidence="17">
    <location>
        <begin position="17"/>
        <end position="244"/>
    </location>
</feature>
<evidence type="ECO:0000256" key="3">
    <source>
        <dbReference type="ARBA" id="ARBA00010031"/>
    </source>
</evidence>
<dbReference type="SMART" id="SM00747">
    <property type="entry name" value="CFEM"/>
    <property type="match status" value="1"/>
</dbReference>
<evidence type="ECO:0000313" key="19">
    <source>
        <dbReference type="EMBL" id="KAK8247427.1"/>
    </source>
</evidence>
<evidence type="ECO:0000256" key="2">
    <source>
        <dbReference type="ARBA" id="ARBA00004613"/>
    </source>
</evidence>
<evidence type="ECO:0000256" key="8">
    <source>
        <dbReference type="ARBA" id="ARBA00022723"/>
    </source>
</evidence>
<feature type="compositionally biased region" description="Low complexity" evidence="16">
    <location>
        <begin position="104"/>
        <end position="127"/>
    </location>
</feature>
<keyword evidence="12 15" id="KW-1015">Disulfide bond</keyword>
<keyword evidence="10 15" id="KW-0408">Iron</keyword>
<feature type="region of interest" description="Disordered" evidence="16">
    <location>
        <begin position="104"/>
        <end position="142"/>
    </location>
</feature>
<proteinExistence type="inferred from homology"/>
<comment type="subcellular location">
    <subcellularLocation>
        <location evidence="1">Cell membrane</location>
        <topology evidence="1">Lipid-anchor</topology>
        <topology evidence="1">GPI-anchor</topology>
    </subcellularLocation>
    <subcellularLocation>
        <location evidence="2">Secreted</location>
    </subcellularLocation>
</comment>
<keyword evidence="11" id="KW-0472">Membrane</keyword>
<keyword evidence="7" id="KW-0336">GPI-anchor</keyword>